<comment type="caution">
    <text evidence="1">The sequence shown here is derived from an EMBL/GenBank/DDBJ whole genome shotgun (WGS) entry which is preliminary data.</text>
</comment>
<name>A0ACB7SDQ8_HYAAI</name>
<reference evidence="1" key="1">
    <citation type="submission" date="2020-05" db="EMBL/GenBank/DDBJ databases">
        <title>Large-scale comparative analyses of tick genomes elucidate their genetic diversity and vector capacities.</title>
        <authorList>
            <person name="Jia N."/>
            <person name="Wang J."/>
            <person name="Shi W."/>
            <person name="Du L."/>
            <person name="Sun Y."/>
            <person name="Zhan W."/>
            <person name="Jiang J."/>
            <person name="Wang Q."/>
            <person name="Zhang B."/>
            <person name="Ji P."/>
            <person name="Sakyi L.B."/>
            <person name="Cui X."/>
            <person name="Yuan T."/>
            <person name="Jiang B."/>
            <person name="Yang W."/>
            <person name="Lam T.T.-Y."/>
            <person name="Chang Q."/>
            <person name="Ding S."/>
            <person name="Wang X."/>
            <person name="Zhu J."/>
            <person name="Ruan X."/>
            <person name="Zhao L."/>
            <person name="Wei J."/>
            <person name="Que T."/>
            <person name="Du C."/>
            <person name="Cheng J."/>
            <person name="Dai P."/>
            <person name="Han X."/>
            <person name="Huang E."/>
            <person name="Gao Y."/>
            <person name="Liu J."/>
            <person name="Shao H."/>
            <person name="Ye R."/>
            <person name="Li L."/>
            <person name="Wei W."/>
            <person name="Wang X."/>
            <person name="Wang C."/>
            <person name="Yang T."/>
            <person name="Huo Q."/>
            <person name="Li W."/>
            <person name="Guo W."/>
            <person name="Chen H."/>
            <person name="Zhou L."/>
            <person name="Ni X."/>
            <person name="Tian J."/>
            <person name="Zhou Y."/>
            <person name="Sheng Y."/>
            <person name="Liu T."/>
            <person name="Pan Y."/>
            <person name="Xia L."/>
            <person name="Li J."/>
            <person name="Zhao F."/>
            <person name="Cao W."/>
        </authorList>
    </citation>
    <scope>NUCLEOTIDE SEQUENCE</scope>
    <source>
        <strain evidence="1">Hyas-2018</strain>
    </source>
</reference>
<evidence type="ECO:0000313" key="1">
    <source>
        <dbReference type="EMBL" id="KAH6931282.1"/>
    </source>
</evidence>
<evidence type="ECO:0000313" key="2">
    <source>
        <dbReference type="Proteomes" id="UP000821845"/>
    </source>
</evidence>
<accession>A0ACB7SDQ8</accession>
<sequence>MQKHTGSSVAVLYIGLLKSFSTTTECAQAEAVKAKAEYGRKEAAMRLEKARIKAELEVLQHEKEAAAADVQASVVKAAVEQDGGECAPAPASRPNTAATVVQSRSQSLEQAEATSCHTDLRDYRQLSAYAPAPNSSSPQLADILNSCAAKILSLQD</sequence>
<keyword evidence="2" id="KW-1185">Reference proteome</keyword>
<gene>
    <name evidence="1" type="ORF">HPB50_023481</name>
</gene>
<dbReference type="EMBL" id="CM023485">
    <property type="protein sequence ID" value="KAH6931282.1"/>
    <property type="molecule type" value="Genomic_DNA"/>
</dbReference>
<protein>
    <submittedName>
        <fullName evidence="1">Uncharacterized protein</fullName>
    </submittedName>
</protein>
<dbReference type="Proteomes" id="UP000821845">
    <property type="component" value="Chromosome 5"/>
</dbReference>
<proteinExistence type="predicted"/>
<organism evidence="1 2">
    <name type="scientific">Hyalomma asiaticum</name>
    <name type="common">Tick</name>
    <dbReference type="NCBI Taxonomy" id="266040"/>
    <lineage>
        <taxon>Eukaryota</taxon>
        <taxon>Metazoa</taxon>
        <taxon>Ecdysozoa</taxon>
        <taxon>Arthropoda</taxon>
        <taxon>Chelicerata</taxon>
        <taxon>Arachnida</taxon>
        <taxon>Acari</taxon>
        <taxon>Parasitiformes</taxon>
        <taxon>Ixodida</taxon>
        <taxon>Ixodoidea</taxon>
        <taxon>Ixodidae</taxon>
        <taxon>Hyalomminae</taxon>
        <taxon>Hyalomma</taxon>
    </lineage>
</organism>